<dbReference type="AlphaFoldDB" id="A0A937X657"/>
<dbReference type="Proteomes" id="UP000703893">
    <property type="component" value="Unassembled WGS sequence"/>
</dbReference>
<name>A0A937X657_9BACT</name>
<evidence type="ECO:0000256" key="1">
    <source>
        <dbReference type="SAM" id="Phobius"/>
    </source>
</evidence>
<gene>
    <name evidence="2" type="ORF">FJZ00_07920</name>
</gene>
<evidence type="ECO:0000313" key="3">
    <source>
        <dbReference type="Proteomes" id="UP000703893"/>
    </source>
</evidence>
<dbReference type="EMBL" id="VGJX01000429">
    <property type="protein sequence ID" value="MBM3275065.1"/>
    <property type="molecule type" value="Genomic_DNA"/>
</dbReference>
<reference evidence="2 3" key="1">
    <citation type="submission" date="2019-03" db="EMBL/GenBank/DDBJ databases">
        <title>Lake Tanganyika Metagenome-Assembled Genomes (MAGs).</title>
        <authorList>
            <person name="Tran P."/>
        </authorList>
    </citation>
    <scope>NUCLEOTIDE SEQUENCE [LARGE SCALE GENOMIC DNA]</scope>
    <source>
        <strain evidence="2">K_DeepCast_65m_m2_236</strain>
    </source>
</reference>
<comment type="caution">
    <text evidence="2">The sequence shown here is derived from an EMBL/GenBank/DDBJ whole genome shotgun (WGS) entry which is preliminary data.</text>
</comment>
<keyword evidence="1" id="KW-1133">Transmembrane helix</keyword>
<evidence type="ECO:0000313" key="2">
    <source>
        <dbReference type="EMBL" id="MBM3275065.1"/>
    </source>
</evidence>
<keyword evidence="1" id="KW-0472">Membrane</keyword>
<sequence>MAMLDSQDRTDNIRVGDLFRPLLAYRRLIWQATVAATVIAALLGGVYLFVQPTAWSATLGFRPTFDGSESGQYPNGLPFSPSDVIAPSIVDEVFAKNDVRSHCAVDAFRSGLTVRNHRQRWSWSTRSFKRASATSG</sequence>
<proteinExistence type="predicted"/>
<feature type="transmembrane region" description="Helical" evidence="1">
    <location>
        <begin position="28"/>
        <end position="50"/>
    </location>
</feature>
<keyword evidence="1" id="KW-0812">Transmembrane</keyword>
<accession>A0A937X657</accession>
<organism evidence="2 3">
    <name type="scientific">Candidatus Tanganyikabacteria bacterium</name>
    <dbReference type="NCBI Taxonomy" id="2961651"/>
    <lineage>
        <taxon>Bacteria</taxon>
        <taxon>Bacillati</taxon>
        <taxon>Candidatus Sericytochromatia</taxon>
        <taxon>Candidatus Tanganyikabacteria</taxon>
    </lineage>
</organism>
<protein>
    <submittedName>
        <fullName evidence="2">Uncharacterized protein</fullName>
    </submittedName>
</protein>